<evidence type="ECO:0008006" key="3">
    <source>
        <dbReference type="Google" id="ProtNLM"/>
    </source>
</evidence>
<dbReference type="EMBL" id="FZPH01000007">
    <property type="protein sequence ID" value="SNT49374.1"/>
    <property type="molecule type" value="Genomic_DNA"/>
</dbReference>
<sequence length="74" mass="8109">MTNSFLIALRGYDIGQVDDALAMADQALASGSESARAEAGRTLRSLSFRTRLRGYARHQVDRAVRDRLAALDRG</sequence>
<dbReference type="Proteomes" id="UP000198362">
    <property type="component" value="Unassembled WGS sequence"/>
</dbReference>
<evidence type="ECO:0000313" key="2">
    <source>
        <dbReference type="Proteomes" id="UP000198362"/>
    </source>
</evidence>
<proteinExistence type="predicted"/>
<gene>
    <name evidence="1" type="ORF">SAMN05421812_107198</name>
</gene>
<evidence type="ECO:0000313" key="1">
    <source>
        <dbReference type="EMBL" id="SNT49374.1"/>
    </source>
</evidence>
<dbReference type="AlphaFoldDB" id="A0A239N4J1"/>
<accession>A0A239N4J1</accession>
<name>A0A239N4J1_9ACTN</name>
<organism evidence="1 2">
    <name type="scientific">Asanoa hainanensis</name>
    <dbReference type="NCBI Taxonomy" id="560556"/>
    <lineage>
        <taxon>Bacteria</taxon>
        <taxon>Bacillati</taxon>
        <taxon>Actinomycetota</taxon>
        <taxon>Actinomycetes</taxon>
        <taxon>Micromonosporales</taxon>
        <taxon>Micromonosporaceae</taxon>
        <taxon>Asanoa</taxon>
    </lineage>
</organism>
<protein>
    <recommendedName>
        <fullName evidence="3">DivIVA domain-containing protein</fullName>
    </recommendedName>
</protein>
<reference evidence="1 2" key="1">
    <citation type="submission" date="2017-06" db="EMBL/GenBank/DDBJ databases">
        <authorList>
            <person name="Kim H.J."/>
            <person name="Triplett B.A."/>
        </authorList>
    </citation>
    <scope>NUCLEOTIDE SEQUENCE [LARGE SCALE GENOMIC DNA]</scope>
    <source>
        <strain evidence="1 2">CGMCC 4.5593</strain>
    </source>
</reference>
<keyword evidence="2" id="KW-1185">Reference proteome</keyword>